<reference evidence="1 2" key="1">
    <citation type="journal article" date="2024" name="Commun. Biol.">
        <title>Comparative genomic analysis of thermophilic fungi reveals convergent evolutionary adaptations and gene losses.</title>
        <authorList>
            <person name="Steindorff A.S."/>
            <person name="Aguilar-Pontes M.V."/>
            <person name="Robinson A.J."/>
            <person name="Andreopoulos B."/>
            <person name="LaButti K."/>
            <person name="Kuo A."/>
            <person name="Mondo S."/>
            <person name="Riley R."/>
            <person name="Otillar R."/>
            <person name="Haridas S."/>
            <person name="Lipzen A."/>
            <person name="Grimwood J."/>
            <person name="Schmutz J."/>
            <person name="Clum A."/>
            <person name="Reid I.D."/>
            <person name="Moisan M.C."/>
            <person name="Butler G."/>
            <person name="Nguyen T.T.M."/>
            <person name="Dewar K."/>
            <person name="Conant G."/>
            <person name="Drula E."/>
            <person name="Henrissat B."/>
            <person name="Hansel C."/>
            <person name="Singer S."/>
            <person name="Hutchinson M.I."/>
            <person name="de Vries R.P."/>
            <person name="Natvig D.O."/>
            <person name="Powell A.J."/>
            <person name="Tsang A."/>
            <person name="Grigoriev I.V."/>
        </authorList>
    </citation>
    <scope>NUCLEOTIDE SEQUENCE [LARGE SCALE GENOMIC DNA]</scope>
    <source>
        <strain evidence="1 2">ATCC 24622</strain>
    </source>
</reference>
<evidence type="ECO:0000313" key="2">
    <source>
        <dbReference type="Proteomes" id="UP001586593"/>
    </source>
</evidence>
<name>A0ABR3VLB0_9PEZI</name>
<protein>
    <submittedName>
        <fullName evidence="1">Uncharacterized protein</fullName>
    </submittedName>
</protein>
<sequence>MAVWGLYTLESSSLSHCKPSEVSALEPSGNLTCCSFVRVVDLNHHNSTLPLCLCVTWSDVAVPDSDLNFVPVFLSRAVFLKGPCDSSSSIGNNVTGRDKLSTATGRRLAHPKAEPCRHGEPLSFSWGTLCPWCHDRQWSVCRTRIERRPKTMPLHLAAR</sequence>
<comment type="caution">
    <text evidence="1">The sequence shown here is derived from an EMBL/GenBank/DDBJ whole genome shotgun (WGS) entry which is preliminary data.</text>
</comment>
<dbReference type="EMBL" id="JAZHXJ010001969">
    <property type="protein sequence ID" value="KAL1842261.1"/>
    <property type="molecule type" value="Genomic_DNA"/>
</dbReference>
<gene>
    <name evidence="1" type="ORF">VTK73DRAFT_3168</name>
</gene>
<organism evidence="1 2">
    <name type="scientific">Phialemonium thermophilum</name>
    <dbReference type="NCBI Taxonomy" id="223376"/>
    <lineage>
        <taxon>Eukaryota</taxon>
        <taxon>Fungi</taxon>
        <taxon>Dikarya</taxon>
        <taxon>Ascomycota</taxon>
        <taxon>Pezizomycotina</taxon>
        <taxon>Sordariomycetes</taxon>
        <taxon>Sordariomycetidae</taxon>
        <taxon>Cephalothecales</taxon>
        <taxon>Cephalothecaceae</taxon>
        <taxon>Phialemonium</taxon>
    </lineage>
</organism>
<dbReference type="Proteomes" id="UP001586593">
    <property type="component" value="Unassembled WGS sequence"/>
</dbReference>
<accession>A0ABR3VLB0</accession>
<proteinExistence type="predicted"/>
<evidence type="ECO:0000313" key="1">
    <source>
        <dbReference type="EMBL" id="KAL1842261.1"/>
    </source>
</evidence>
<keyword evidence="2" id="KW-1185">Reference proteome</keyword>